<feature type="domain" description="RNA polymerase sigma factor 70 region 4 type 2" evidence="6">
    <location>
        <begin position="122"/>
        <end position="173"/>
    </location>
</feature>
<dbReference type="STRING" id="1602171.ST44_12150"/>
<reference evidence="7 8" key="1">
    <citation type="submission" date="2015-01" db="EMBL/GenBank/DDBJ databases">
        <title>Comparative genomics of non-oral Prevotella species.</title>
        <authorList>
            <person name="Accetto T."/>
            <person name="Nograsek B."/>
            <person name="Avgustin G."/>
        </authorList>
    </citation>
    <scope>NUCLEOTIDE SEQUENCE [LARGE SCALE GENOMIC DNA]</scope>
    <source>
        <strain evidence="7 8">P5-119</strain>
    </source>
</reference>
<protein>
    <recommendedName>
        <fullName evidence="9">RNA polymerase sigma factor</fullName>
    </recommendedName>
</protein>
<name>A0A0D0IR32_9BACT</name>
<sequence length="181" mass="21149">MNIDNNEITGTIAQDKEKGFRLLMAKFSEPLYWHIRRLVVSHDDAQDVEQETFIKAYRSIDRLDNKDALTAWIYRIATRQALTLLERNKKTTLMSEALGEQDAMADMTADSYVDFSDLEAVRLQKAILSLPRKQQLAFNLRYYDEMDYDQIAQVAETTATTARVNYHLAKEKIKRYMQQEL</sequence>
<accession>A0A0D0IR32</accession>
<dbReference type="SUPFAM" id="SSF88659">
    <property type="entry name" value="Sigma3 and sigma4 domains of RNA polymerase sigma factors"/>
    <property type="match status" value="1"/>
</dbReference>
<evidence type="ECO:0000313" key="7">
    <source>
        <dbReference type="EMBL" id="KIP60086.1"/>
    </source>
</evidence>
<keyword evidence="4" id="KW-0804">Transcription</keyword>
<dbReference type="SUPFAM" id="SSF88946">
    <property type="entry name" value="Sigma2 domain of RNA polymerase sigma factors"/>
    <property type="match status" value="1"/>
</dbReference>
<dbReference type="NCBIfam" id="TIGR02937">
    <property type="entry name" value="sigma70-ECF"/>
    <property type="match status" value="1"/>
</dbReference>
<dbReference type="Pfam" id="PF04542">
    <property type="entry name" value="Sigma70_r2"/>
    <property type="match status" value="1"/>
</dbReference>
<evidence type="ECO:0000259" key="5">
    <source>
        <dbReference type="Pfam" id="PF04542"/>
    </source>
</evidence>
<evidence type="ECO:0000259" key="6">
    <source>
        <dbReference type="Pfam" id="PF08281"/>
    </source>
</evidence>
<dbReference type="AlphaFoldDB" id="A0A0D0IR32"/>
<comment type="caution">
    <text evidence="7">The sequence shown here is derived from an EMBL/GenBank/DDBJ whole genome shotgun (WGS) entry which is preliminary data.</text>
</comment>
<dbReference type="Gene3D" id="1.10.1740.10">
    <property type="match status" value="1"/>
</dbReference>
<dbReference type="RefSeq" id="WP_042520153.1">
    <property type="nucleotide sequence ID" value="NZ_JXQK01000088.1"/>
</dbReference>
<evidence type="ECO:0000256" key="2">
    <source>
        <dbReference type="ARBA" id="ARBA00023015"/>
    </source>
</evidence>
<evidence type="ECO:0000256" key="1">
    <source>
        <dbReference type="ARBA" id="ARBA00010641"/>
    </source>
</evidence>
<evidence type="ECO:0000256" key="3">
    <source>
        <dbReference type="ARBA" id="ARBA00023082"/>
    </source>
</evidence>
<dbReference type="Proteomes" id="UP000032046">
    <property type="component" value="Unassembled WGS sequence"/>
</dbReference>
<organism evidence="7 8">
    <name type="scientific">Prevotella pectinovora</name>
    <dbReference type="NCBI Taxonomy" id="1602169"/>
    <lineage>
        <taxon>Bacteria</taxon>
        <taxon>Pseudomonadati</taxon>
        <taxon>Bacteroidota</taxon>
        <taxon>Bacteroidia</taxon>
        <taxon>Bacteroidales</taxon>
        <taxon>Prevotellaceae</taxon>
        <taxon>Prevotella</taxon>
    </lineage>
</organism>
<feature type="domain" description="RNA polymerase sigma-70 region 2" evidence="5">
    <location>
        <begin position="27"/>
        <end position="90"/>
    </location>
</feature>
<proteinExistence type="inferred from homology"/>
<dbReference type="PANTHER" id="PTHR43133:SF51">
    <property type="entry name" value="RNA POLYMERASE SIGMA FACTOR"/>
    <property type="match status" value="1"/>
</dbReference>
<dbReference type="Gene3D" id="1.10.10.10">
    <property type="entry name" value="Winged helix-like DNA-binding domain superfamily/Winged helix DNA-binding domain"/>
    <property type="match status" value="1"/>
</dbReference>
<evidence type="ECO:0000256" key="4">
    <source>
        <dbReference type="ARBA" id="ARBA00023163"/>
    </source>
</evidence>
<dbReference type="InterPro" id="IPR014284">
    <property type="entry name" value="RNA_pol_sigma-70_dom"/>
</dbReference>
<keyword evidence="3" id="KW-0731">Sigma factor</keyword>
<dbReference type="InterPro" id="IPR007627">
    <property type="entry name" value="RNA_pol_sigma70_r2"/>
</dbReference>
<dbReference type="InterPro" id="IPR013249">
    <property type="entry name" value="RNA_pol_sigma70_r4_t2"/>
</dbReference>
<dbReference type="PANTHER" id="PTHR43133">
    <property type="entry name" value="RNA POLYMERASE ECF-TYPE SIGMA FACTO"/>
    <property type="match status" value="1"/>
</dbReference>
<dbReference type="InterPro" id="IPR013324">
    <property type="entry name" value="RNA_pol_sigma_r3/r4-like"/>
</dbReference>
<dbReference type="GO" id="GO:0006352">
    <property type="term" value="P:DNA-templated transcription initiation"/>
    <property type="evidence" value="ECO:0007669"/>
    <property type="project" value="InterPro"/>
</dbReference>
<dbReference type="InterPro" id="IPR039425">
    <property type="entry name" value="RNA_pol_sigma-70-like"/>
</dbReference>
<dbReference type="EMBL" id="JXQK01000088">
    <property type="protein sequence ID" value="KIP60086.1"/>
    <property type="molecule type" value="Genomic_DNA"/>
</dbReference>
<comment type="similarity">
    <text evidence="1">Belongs to the sigma-70 factor family. ECF subfamily.</text>
</comment>
<dbReference type="GO" id="GO:0016987">
    <property type="term" value="F:sigma factor activity"/>
    <property type="evidence" value="ECO:0007669"/>
    <property type="project" value="UniProtKB-KW"/>
</dbReference>
<dbReference type="Pfam" id="PF08281">
    <property type="entry name" value="Sigma70_r4_2"/>
    <property type="match status" value="1"/>
</dbReference>
<dbReference type="GO" id="GO:0003677">
    <property type="term" value="F:DNA binding"/>
    <property type="evidence" value="ECO:0007669"/>
    <property type="project" value="InterPro"/>
</dbReference>
<dbReference type="InterPro" id="IPR036388">
    <property type="entry name" value="WH-like_DNA-bd_sf"/>
</dbReference>
<gene>
    <name evidence="7" type="ORF">ST44_12150</name>
</gene>
<keyword evidence="2" id="KW-0805">Transcription regulation</keyword>
<keyword evidence="8" id="KW-1185">Reference proteome</keyword>
<evidence type="ECO:0000313" key="8">
    <source>
        <dbReference type="Proteomes" id="UP000032046"/>
    </source>
</evidence>
<dbReference type="InterPro" id="IPR013325">
    <property type="entry name" value="RNA_pol_sigma_r2"/>
</dbReference>
<evidence type="ECO:0008006" key="9">
    <source>
        <dbReference type="Google" id="ProtNLM"/>
    </source>
</evidence>